<name>A0A5N5WWE9_9EURO</name>
<keyword evidence="1" id="KW-0812">Transmembrane</keyword>
<dbReference type="Proteomes" id="UP000326565">
    <property type="component" value="Unassembled WGS sequence"/>
</dbReference>
<feature type="transmembrane region" description="Helical" evidence="1">
    <location>
        <begin position="650"/>
        <end position="671"/>
    </location>
</feature>
<dbReference type="PANTHER" id="PTHR36168">
    <property type="entry name" value="CHROMOSOME 1, WHOLE GENOME SHOTGUN SEQUENCE"/>
    <property type="match status" value="1"/>
</dbReference>
<proteinExistence type="predicted"/>
<evidence type="ECO:0000259" key="3">
    <source>
        <dbReference type="Pfam" id="PF24913"/>
    </source>
</evidence>
<dbReference type="InterPro" id="IPR056808">
    <property type="entry name" value="HTH_AAA"/>
</dbReference>
<dbReference type="Pfam" id="PF13191">
    <property type="entry name" value="AAA_16"/>
    <property type="match status" value="1"/>
</dbReference>
<evidence type="ECO:0000259" key="2">
    <source>
        <dbReference type="Pfam" id="PF13191"/>
    </source>
</evidence>
<dbReference type="SUPFAM" id="SSF52540">
    <property type="entry name" value="P-loop containing nucleoside triphosphate hydrolases"/>
    <property type="match status" value="1"/>
</dbReference>
<feature type="transmembrane region" description="Helical" evidence="1">
    <location>
        <begin position="765"/>
        <end position="782"/>
    </location>
</feature>
<feature type="transmembrane region" description="Helical" evidence="1">
    <location>
        <begin position="602"/>
        <end position="620"/>
    </location>
</feature>
<evidence type="ECO:0008006" key="6">
    <source>
        <dbReference type="Google" id="ProtNLM"/>
    </source>
</evidence>
<organism evidence="4 5">
    <name type="scientific">Aspergillus leporis</name>
    <dbReference type="NCBI Taxonomy" id="41062"/>
    <lineage>
        <taxon>Eukaryota</taxon>
        <taxon>Fungi</taxon>
        <taxon>Dikarya</taxon>
        <taxon>Ascomycota</taxon>
        <taxon>Pezizomycotina</taxon>
        <taxon>Eurotiomycetes</taxon>
        <taxon>Eurotiomycetidae</taxon>
        <taxon>Eurotiales</taxon>
        <taxon>Aspergillaceae</taxon>
        <taxon>Aspergillus</taxon>
        <taxon>Aspergillus subgen. Circumdati</taxon>
    </lineage>
</organism>
<accession>A0A5N5WWE9</accession>
<dbReference type="PANTHER" id="PTHR36168:SF1">
    <property type="entry name" value="ORC1-LIKE AAA ATPASE DOMAIN-CONTAINING PROTEIN"/>
    <property type="match status" value="1"/>
</dbReference>
<dbReference type="OrthoDB" id="511599at2759"/>
<feature type="transmembrane region" description="Helical" evidence="1">
    <location>
        <begin position="794"/>
        <end position="813"/>
    </location>
</feature>
<feature type="domain" description="AAA protein C-terminal winged helix" evidence="3">
    <location>
        <begin position="311"/>
        <end position="430"/>
    </location>
</feature>
<dbReference type="AlphaFoldDB" id="A0A5N5WWE9"/>
<feature type="domain" description="Orc1-like AAA ATPase" evidence="2">
    <location>
        <begin position="62"/>
        <end position="214"/>
    </location>
</feature>
<dbReference type="EMBL" id="ML732270">
    <property type="protein sequence ID" value="KAB8071514.1"/>
    <property type="molecule type" value="Genomic_DNA"/>
</dbReference>
<keyword evidence="5" id="KW-1185">Reference proteome</keyword>
<reference evidence="4 5" key="1">
    <citation type="submission" date="2019-04" db="EMBL/GenBank/DDBJ databases">
        <title>Friends and foes A comparative genomics study of 23 Aspergillus species from section Flavi.</title>
        <authorList>
            <consortium name="DOE Joint Genome Institute"/>
            <person name="Kjaerbolling I."/>
            <person name="Vesth T."/>
            <person name="Frisvad J.C."/>
            <person name="Nybo J.L."/>
            <person name="Theobald S."/>
            <person name="Kildgaard S."/>
            <person name="Isbrandt T."/>
            <person name="Kuo A."/>
            <person name="Sato A."/>
            <person name="Lyhne E.K."/>
            <person name="Kogle M.E."/>
            <person name="Wiebenga A."/>
            <person name="Kun R.S."/>
            <person name="Lubbers R.J."/>
            <person name="Makela M.R."/>
            <person name="Barry K."/>
            <person name="Chovatia M."/>
            <person name="Clum A."/>
            <person name="Daum C."/>
            <person name="Haridas S."/>
            <person name="He G."/>
            <person name="LaButti K."/>
            <person name="Lipzen A."/>
            <person name="Mondo S."/>
            <person name="Riley R."/>
            <person name="Salamov A."/>
            <person name="Simmons B.A."/>
            <person name="Magnuson J.K."/>
            <person name="Henrissat B."/>
            <person name="Mortensen U.H."/>
            <person name="Larsen T.O."/>
            <person name="Devries R.P."/>
            <person name="Grigoriev I.V."/>
            <person name="Machida M."/>
            <person name="Baker S.E."/>
            <person name="Andersen M.R."/>
        </authorList>
    </citation>
    <scope>NUCLEOTIDE SEQUENCE [LARGE SCALE GENOMIC DNA]</scope>
    <source>
        <strain evidence="4 5">CBS 151.66</strain>
    </source>
</reference>
<dbReference type="InterPro" id="IPR041664">
    <property type="entry name" value="AAA_16"/>
</dbReference>
<dbReference type="InterPro" id="IPR027417">
    <property type="entry name" value="P-loop_NTPase"/>
</dbReference>
<keyword evidence="1" id="KW-1133">Transmembrane helix</keyword>
<evidence type="ECO:0000313" key="4">
    <source>
        <dbReference type="EMBL" id="KAB8071514.1"/>
    </source>
</evidence>
<sequence>METAATTFASIAILGAAGYSYHQYYKYVILQKMENAFEPGDPALEVAGVEAGKHQYHHEEHWVVRDEQPRLDQIIAGGGGGRYFLLIGEKGTGKTSMLLEAMRKIDGDGCAMFEAHGDLEIFRIRLGKALDYEFHEDYIGSLFSIKGPRDTTPLLDIERAFNKLEKVALARRRKKLPALILIINSTHLVRDDHDGQDLLEMIQQRAEQWAASNLVTTVLNSDDYWVYERLKRYATRMEVIPVTDLPKQRAMDALFRYRKQYFGEELSKETLEQIYDKVGGRLSFLNRVAKARDYMKLCDGICEAEKRWFLNKCWILGTEMDDDVMDQQKYSSAAMVLAKALVDKGEEMVKTYDPETGHILPQIPLHEAREIMTRADFIQSYDHDNLFTIDSRAMVRADSVPMQNAFKEICSWDGFDKHLEGTLQRIADIESLGRTREITVKDLWNKGKYQLAMRDHKGRENGSVEFSVYPTMSPRKKEVLSAVTATADPSAEESTSNLRQKTQLERIPSPARFVLVVLSSLALSAGFFSLASETALGELGGVSRHLEAWWEVGGLTAWKAVEVGLAWILGFDGRDVSSFIFLTHLPTYALLASFYNIRPTTILISYAIILFSTSVPFVLLRKPTSVHDLSHAPSGAVSNRSILQDRATTLYTTIAATSILTVVLYLSYATWLPTQLVLRFQNIPDISAVHAGPAGLPTLFIALLPAGWAARDFLFVSSAGAAASRKTESTEKTSTSSEGEYLACAVYRKTWGALPAKARVLTSRTVLLASILIGNTIVQLAGTMEGISVEGASAWGSIWAVAVLAVGATFGWIEAVDGV</sequence>
<keyword evidence="1" id="KW-0472">Membrane</keyword>
<protein>
    <recommendedName>
        <fullName evidence="6">Orc1-like AAA ATPase domain-containing protein</fullName>
    </recommendedName>
</protein>
<gene>
    <name evidence="4" type="ORF">BDV29DRAFT_193204</name>
</gene>
<evidence type="ECO:0000256" key="1">
    <source>
        <dbReference type="SAM" id="Phobius"/>
    </source>
</evidence>
<dbReference type="Pfam" id="PF24913">
    <property type="entry name" value="WHD_AAA_fung"/>
    <property type="match status" value="1"/>
</dbReference>
<evidence type="ECO:0000313" key="5">
    <source>
        <dbReference type="Proteomes" id="UP000326565"/>
    </source>
</evidence>
<dbReference type="Gene3D" id="3.40.50.300">
    <property type="entry name" value="P-loop containing nucleotide triphosphate hydrolases"/>
    <property type="match status" value="1"/>
</dbReference>